<keyword evidence="2" id="KW-0285">Flavoprotein</keyword>
<evidence type="ECO:0000256" key="2">
    <source>
        <dbReference type="RuleBase" id="RU003968"/>
    </source>
</evidence>
<dbReference type="Gene3D" id="3.50.50.60">
    <property type="entry name" value="FAD/NAD(P)-binding domain"/>
    <property type="match status" value="1"/>
</dbReference>
<dbReference type="Pfam" id="PF00732">
    <property type="entry name" value="GMC_oxred_N"/>
    <property type="match status" value="1"/>
</dbReference>
<keyword evidence="7" id="KW-1185">Reference proteome</keyword>
<feature type="chain" id="PRO_5046499666" description="Glucose-methanol-choline oxidoreductase N-terminal domain-containing protein" evidence="3">
    <location>
        <begin position="29"/>
        <end position="600"/>
    </location>
</feature>
<reference evidence="6 7" key="1">
    <citation type="submission" date="2024-07" db="EMBL/GenBank/DDBJ databases">
        <title>Section-level genome sequencing and comparative genomics of Aspergillus sections Usti and Cavernicolus.</title>
        <authorList>
            <consortium name="Lawrence Berkeley National Laboratory"/>
            <person name="Nybo J.L."/>
            <person name="Vesth T.C."/>
            <person name="Theobald S."/>
            <person name="Frisvad J.C."/>
            <person name="Larsen T.O."/>
            <person name="Kjaerboelling I."/>
            <person name="Rothschild-Mancinelli K."/>
            <person name="Lyhne E.K."/>
            <person name="Kogle M.E."/>
            <person name="Barry K."/>
            <person name="Clum A."/>
            <person name="Na H."/>
            <person name="Ledsgaard L."/>
            <person name="Lin J."/>
            <person name="Lipzen A."/>
            <person name="Kuo A."/>
            <person name="Riley R."/>
            <person name="Mondo S."/>
            <person name="Labutti K."/>
            <person name="Haridas S."/>
            <person name="Pangalinan J."/>
            <person name="Salamov A.A."/>
            <person name="Simmons B.A."/>
            <person name="Magnuson J.K."/>
            <person name="Chen J."/>
            <person name="Drula E."/>
            <person name="Henrissat B."/>
            <person name="Wiebenga A."/>
            <person name="Lubbers R.J."/>
            <person name="Gomes A.C."/>
            <person name="Makela M.R."/>
            <person name="Stajich J."/>
            <person name="Grigoriev I.V."/>
            <person name="Mortensen U.H."/>
            <person name="De Vries R.P."/>
            <person name="Baker S.E."/>
            <person name="Andersen M.R."/>
        </authorList>
    </citation>
    <scope>NUCLEOTIDE SEQUENCE [LARGE SCALE GENOMIC DNA]</scope>
    <source>
        <strain evidence="6 7">CBS 209.92</strain>
    </source>
</reference>
<feature type="domain" description="Glucose-methanol-choline oxidoreductase N-terminal" evidence="4">
    <location>
        <begin position="118"/>
        <end position="141"/>
    </location>
</feature>
<comment type="similarity">
    <text evidence="1 2">Belongs to the GMC oxidoreductase family.</text>
</comment>
<organism evidence="6 7">
    <name type="scientific">Aspergillus keveii</name>
    <dbReference type="NCBI Taxonomy" id="714993"/>
    <lineage>
        <taxon>Eukaryota</taxon>
        <taxon>Fungi</taxon>
        <taxon>Dikarya</taxon>
        <taxon>Ascomycota</taxon>
        <taxon>Pezizomycotina</taxon>
        <taxon>Eurotiomycetes</taxon>
        <taxon>Eurotiomycetidae</taxon>
        <taxon>Eurotiales</taxon>
        <taxon>Aspergillaceae</taxon>
        <taxon>Aspergillus</taxon>
        <taxon>Aspergillus subgen. Nidulantes</taxon>
    </lineage>
</organism>
<dbReference type="Pfam" id="PF05199">
    <property type="entry name" value="GMC_oxred_C"/>
    <property type="match status" value="1"/>
</dbReference>
<dbReference type="SUPFAM" id="SSF54373">
    <property type="entry name" value="FAD-linked reductases, C-terminal domain"/>
    <property type="match status" value="1"/>
</dbReference>
<dbReference type="InterPro" id="IPR000172">
    <property type="entry name" value="GMC_OxRdtase_N"/>
</dbReference>
<dbReference type="PIRSF" id="PIRSF000137">
    <property type="entry name" value="Alcohol_oxidase"/>
    <property type="match status" value="1"/>
</dbReference>
<gene>
    <name evidence="6" type="ORF">BJX66DRAFT_343600</name>
</gene>
<dbReference type="PROSITE" id="PS00624">
    <property type="entry name" value="GMC_OXRED_2"/>
    <property type="match status" value="1"/>
</dbReference>
<accession>A0ABR4FNN0</accession>
<keyword evidence="2" id="KW-0274">FAD</keyword>
<evidence type="ECO:0000259" key="4">
    <source>
        <dbReference type="PROSITE" id="PS00623"/>
    </source>
</evidence>
<feature type="signal peptide" evidence="3">
    <location>
        <begin position="1"/>
        <end position="28"/>
    </location>
</feature>
<dbReference type="EMBL" id="JBFTWV010000163">
    <property type="protein sequence ID" value="KAL2784869.1"/>
    <property type="molecule type" value="Genomic_DNA"/>
</dbReference>
<dbReference type="InterPro" id="IPR007867">
    <property type="entry name" value="GMC_OxRtase_C"/>
</dbReference>
<proteinExistence type="inferred from homology"/>
<evidence type="ECO:0000313" key="6">
    <source>
        <dbReference type="EMBL" id="KAL2784869.1"/>
    </source>
</evidence>
<dbReference type="PANTHER" id="PTHR11552:SF115">
    <property type="entry name" value="DEHYDROGENASE XPTC-RELATED"/>
    <property type="match status" value="1"/>
</dbReference>
<evidence type="ECO:0000256" key="1">
    <source>
        <dbReference type="ARBA" id="ARBA00010790"/>
    </source>
</evidence>
<dbReference type="Proteomes" id="UP001610563">
    <property type="component" value="Unassembled WGS sequence"/>
</dbReference>
<keyword evidence="3" id="KW-0732">Signal</keyword>
<evidence type="ECO:0000313" key="7">
    <source>
        <dbReference type="Proteomes" id="UP001610563"/>
    </source>
</evidence>
<comment type="caution">
    <text evidence="6">The sequence shown here is derived from an EMBL/GenBank/DDBJ whole genome shotgun (WGS) entry which is preliminary data.</text>
</comment>
<protein>
    <recommendedName>
        <fullName evidence="4 5">Glucose-methanol-choline oxidoreductase N-terminal domain-containing protein</fullName>
    </recommendedName>
</protein>
<evidence type="ECO:0000256" key="3">
    <source>
        <dbReference type="SAM" id="SignalP"/>
    </source>
</evidence>
<evidence type="ECO:0000259" key="5">
    <source>
        <dbReference type="PROSITE" id="PS00624"/>
    </source>
</evidence>
<dbReference type="InterPro" id="IPR036188">
    <property type="entry name" value="FAD/NAD-bd_sf"/>
</dbReference>
<feature type="domain" description="Glucose-methanol-choline oxidoreductase N-terminal" evidence="5">
    <location>
        <begin position="292"/>
        <end position="306"/>
    </location>
</feature>
<dbReference type="SUPFAM" id="SSF51905">
    <property type="entry name" value="FAD/NAD(P)-binding domain"/>
    <property type="match status" value="1"/>
</dbReference>
<dbReference type="PROSITE" id="PS00623">
    <property type="entry name" value="GMC_OXRED_1"/>
    <property type="match status" value="1"/>
</dbReference>
<dbReference type="PANTHER" id="PTHR11552">
    <property type="entry name" value="GLUCOSE-METHANOL-CHOLINE GMC OXIDOREDUCTASE"/>
    <property type="match status" value="1"/>
</dbReference>
<name>A0ABR4FNN0_9EURO</name>
<sequence length="600" mass="63474">MHFTGTACITRLILGLGLPALALSGSSAQVLTSEAQLHSSYDYVIIGGGVSGLTVANRLSENPENSILVIEAGDFDQDEDYIIIPGLAGGAIGTKYDWNLTYVPNPDAAGRAPSIPQGKAVGGSSLLNRMVFDRGSRADYDRWRALGNRGWGWKDLLPFFKKSETFTPPTDEIIAEWNATYDPSVHEHFISALTGLGIRIPKDAASGDAVGLYFSPHNQDPVTATRSDARRGYWEAASHRPGLSLLAGRTATRLITKLTPKGPKVIGVEFVSSKCKSPTVVKVGKEAILAAGALHTPQLLQLSGIGDPAILAALNISTVAKVPGVGRNLHDHVYVPVVFNFDFPLTAANLTSNATFAAEALHLYNTQKTGPYADATGDFLAFLSTDSFTSQTDTLHKLANSQHPSTYLDADTPPSVKRGYAAQHKLLTAGLAATNQAQVEVLWADGTFVIGLQHPFSRGSVRPASSTDPLAAPLADAAFLRNPIDVAILIEAIKFARTVAHTPELAAFNPVELVPGAAVASDTELETYIRGAAESLFHPSGTCAVGKLEDGGVVDAEFRVHGVRGLRVVDASVFPVLPAAHIQSSVYAVAEMAAEAIKSS</sequence>
<dbReference type="InterPro" id="IPR012132">
    <property type="entry name" value="GMC_OxRdtase"/>
</dbReference>
<dbReference type="Gene3D" id="3.30.560.10">
    <property type="entry name" value="Glucose Oxidase, domain 3"/>
    <property type="match status" value="1"/>
</dbReference>